<sequence length="222" mass="24998">MQKVLCISIFLIAFTLLFLGCTESLGTDGQSSATVSRYRESEIREYQGANLDPAIGPNDNSIIGVQYVDIDEYNLEISGLVNNPIKLKYSEVLELDSYERLITLYCVVGWDATILWKGVLLEDIMNLAGIKPEANTVIFHAVDEYTTSLPLDQILQNDLILAYSSNGLDLPPELGYPFMVVAEDKLGYKWARWVTKIELSDDPEYLGYWESRGYSNEADVED</sequence>
<dbReference type="RefSeq" id="WP_073269820.1">
    <property type="nucleotide sequence ID" value="NZ_FQTU01000004.1"/>
</dbReference>
<dbReference type="AlphaFoldDB" id="A0A1M4UUR5"/>
<dbReference type="STRING" id="1120975.SAMN02746064_00829"/>
<dbReference type="PANTHER" id="PTHR43032:SF2">
    <property type="entry name" value="BLL0505 PROTEIN"/>
    <property type="match status" value="1"/>
</dbReference>
<gene>
    <name evidence="2" type="ORF">SAMN02746064_00829</name>
</gene>
<dbReference type="InterPro" id="IPR036374">
    <property type="entry name" value="OxRdtase_Mopterin-bd_sf"/>
</dbReference>
<protein>
    <submittedName>
        <fullName evidence="2">Oxidoreductase molybdopterin binding domain-containing protein</fullName>
    </submittedName>
</protein>
<name>A0A1M4UUR5_9FIRM</name>
<dbReference type="Proteomes" id="UP000184251">
    <property type="component" value="Unassembled WGS sequence"/>
</dbReference>
<evidence type="ECO:0000259" key="1">
    <source>
        <dbReference type="Pfam" id="PF00174"/>
    </source>
</evidence>
<dbReference type="CDD" id="cd00321">
    <property type="entry name" value="SO_family_Moco"/>
    <property type="match status" value="1"/>
</dbReference>
<dbReference type="PANTHER" id="PTHR43032">
    <property type="entry name" value="PROTEIN-METHIONINE-SULFOXIDE REDUCTASE"/>
    <property type="match status" value="1"/>
</dbReference>
<reference evidence="2 3" key="1">
    <citation type="submission" date="2016-11" db="EMBL/GenBank/DDBJ databases">
        <authorList>
            <person name="Jaros S."/>
            <person name="Januszkiewicz K."/>
            <person name="Wedrychowicz H."/>
        </authorList>
    </citation>
    <scope>NUCLEOTIDE SEQUENCE [LARGE SCALE GENOMIC DNA]</scope>
    <source>
        <strain evidence="2 3">DSM 14828</strain>
    </source>
</reference>
<evidence type="ECO:0000313" key="2">
    <source>
        <dbReference type="EMBL" id="SHE60425.1"/>
    </source>
</evidence>
<dbReference type="SUPFAM" id="SSF56524">
    <property type="entry name" value="Oxidoreductase molybdopterin-binding domain"/>
    <property type="match status" value="1"/>
</dbReference>
<feature type="domain" description="Oxidoreductase molybdopterin-binding" evidence="1">
    <location>
        <begin position="65"/>
        <end position="205"/>
    </location>
</feature>
<keyword evidence="3" id="KW-1185">Reference proteome</keyword>
<dbReference type="OrthoDB" id="9778777at2"/>
<dbReference type="PROSITE" id="PS51257">
    <property type="entry name" value="PROKAR_LIPOPROTEIN"/>
    <property type="match status" value="1"/>
</dbReference>
<accession>A0A1M4UUR5</accession>
<organism evidence="2 3">
    <name type="scientific">Alkalibacter saccharofermentans DSM 14828</name>
    <dbReference type="NCBI Taxonomy" id="1120975"/>
    <lineage>
        <taxon>Bacteria</taxon>
        <taxon>Bacillati</taxon>
        <taxon>Bacillota</taxon>
        <taxon>Clostridia</taxon>
        <taxon>Eubacteriales</taxon>
        <taxon>Eubacteriaceae</taxon>
        <taxon>Alkalibacter</taxon>
    </lineage>
</organism>
<dbReference type="EMBL" id="FQTU01000004">
    <property type="protein sequence ID" value="SHE60425.1"/>
    <property type="molecule type" value="Genomic_DNA"/>
</dbReference>
<dbReference type="Gene3D" id="3.90.420.10">
    <property type="entry name" value="Oxidoreductase, molybdopterin-binding domain"/>
    <property type="match status" value="1"/>
</dbReference>
<dbReference type="Pfam" id="PF00174">
    <property type="entry name" value="Oxidored_molyb"/>
    <property type="match status" value="1"/>
</dbReference>
<dbReference type="InterPro" id="IPR000572">
    <property type="entry name" value="OxRdtase_Mopterin-bd_dom"/>
</dbReference>
<evidence type="ECO:0000313" key="3">
    <source>
        <dbReference type="Proteomes" id="UP000184251"/>
    </source>
</evidence>
<proteinExistence type="predicted"/>